<feature type="compositionally biased region" description="Pro residues" evidence="2">
    <location>
        <begin position="66"/>
        <end position="78"/>
    </location>
</feature>
<dbReference type="InterPro" id="IPR011055">
    <property type="entry name" value="Dup_hybrid_motif"/>
</dbReference>
<proteinExistence type="predicted"/>
<dbReference type="InterPro" id="IPR050570">
    <property type="entry name" value="Cell_wall_metabolism_enzyme"/>
</dbReference>
<feature type="domain" description="M23ase beta-sheet core" evidence="3">
    <location>
        <begin position="122"/>
        <end position="217"/>
    </location>
</feature>
<gene>
    <name evidence="4" type="ORF">UFOPK4150_00593</name>
</gene>
<reference evidence="4" key="1">
    <citation type="submission" date="2020-05" db="EMBL/GenBank/DDBJ databases">
        <authorList>
            <person name="Chiriac C."/>
            <person name="Salcher M."/>
            <person name="Ghai R."/>
            <person name="Kavagutti S V."/>
        </authorList>
    </citation>
    <scope>NUCLEOTIDE SEQUENCE</scope>
</reference>
<organism evidence="4">
    <name type="scientific">freshwater metagenome</name>
    <dbReference type="NCBI Taxonomy" id="449393"/>
    <lineage>
        <taxon>unclassified sequences</taxon>
        <taxon>metagenomes</taxon>
        <taxon>ecological metagenomes</taxon>
    </lineage>
</organism>
<evidence type="ECO:0000256" key="2">
    <source>
        <dbReference type="SAM" id="MobiDB-lite"/>
    </source>
</evidence>
<dbReference type="SUPFAM" id="SSF51261">
    <property type="entry name" value="Duplicated hybrid motif"/>
    <property type="match status" value="1"/>
</dbReference>
<name>A0A6J7RCZ4_9ZZZZ</name>
<sequence length="233" mass="24320">MSSSVDVRVEVRRGHGEHPGQVPLPIMSVAASLLLALATPLGVVSLIDSDPGQSAPRKAEITPTHRPQPWPSPPPSPAHPAMGPPNRATKSPSVTNTWVVPIEGYVLITRGFDPPAATWLPGHRGVDLAAVTGTTVRAAGSGVITWASQIAGRGVVVVLHPDGRRTTYEPLNPAVAVGQVVITGEVIGSIAPGTGHCGRGPRCLHWGLRRGQEYLNPMSVLRRGDPVLLPATG</sequence>
<dbReference type="GO" id="GO:0004222">
    <property type="term" value="F:metalloendopeptidase activity"/>
    <property type="evidence" value="ECO:0007669"/>
    <property type="project" value="TreeGrafter"/>
</dbReference>
<dbReference type="EMBL" id="CAFBPU010000009">
    <property type="protein sequence ID" value="CAB5026639.1"/>
    <property type="molecule type" value="Genomic_DNA"/>
</dbReference>
<protein>
    <submittedName>
        <fullName evidence="4">Unannotated protein</fullName>
    </submittedName>
</protein>
<dbReference type="PANTHER" id="PTHR21666:SF289">
    <property type="entry name" value="L-ALA--D-GLU ENDOPEPTIDASE"/>
    <property type="match status" value="1"/>
</dbReference>
<keyword evidence="1" id="KW-0732">Signal</keyword>
<dbReference type="Pfam" id="PF01551">
    <property type="entry name" value="Peptidase_M23"/>
    <property type="match status" value="1"/>
</dbReference>
<evidence type="ECO:0000259" key="3">
    <source>
        <dbReference type="Pfam" id="PF01551"/>
    </source>
</evidence>
<evidence type="ECO:0000313" key="4">
    <source>
        <dbReference type="EMBL" id="CAB5026639.1"/>
    </source>
</evidence>
<dbReference type="AlphaFoldDB" id="A0A6J7RCZ4"/>
<dbReference type="PANTHER" id="PTHR21666">
    <property type="entry name" value="PEPTIDASE-RELATED"/>
    <property type="match status" value="1"/>
</dbReference>
<feature type="region of interest" description="Disordered" evidence="2">
    <location>
        <begin position="50"/>
        <end position="93"/>
    </location>
</feature>
<dbReference type="InterPro" id="IPR016047">
    <property type="entry name" value="M23ase_b-sheet_dom"/>
</dbReference>
<accession>A0A6J7RCZ4</accession>
<evidence type="ECO:0000256" key="1">
    <source>
        <dbReference type="ARBA" id="ARBA00022729"/>
    </source>
</evidence>
<dbReference type="CDD" id="cd12797">
    <property type="entry name" value="M23_peptidase"/>
    <property type="match status" value="1"/>
</dbReference>
<dbReference type="Gene3D" id="2.70.70.10">
    <property type="entry name" value="Glucose Permease (Domain IIA)"/>
    <property type="match status" value="1"/>
</dbReference>